<keyword evidence="6" id="KW-0902">Two-component regulatory system</keyword>
<keyword evidence="4" id="KW-0418">Kinase</keyword>
<keyword evidence="12" id="KW-1185">Reference proteome</keyword>
<dbReference type="InterPro" id="IPR036890">
    <property type="entry name" value="HATPase_C_sf"/>
</dbReference>
<dbReference type="PANTHER" id="PTHR43065">
    <property type="entry name" value="SENSOR HISTIDINE KINASE"/>
    <property type="match status" value="1"/>
</dbReference>
<evidence type="ECO:0000256" key="7">
    <source>
        <dbReference type="PROSITE-ProRule" id="PRU00169"/>
    </source>
</evidence>
<evidence type="ECO:0000259" key="9">
    <source>
        <dbReference type="PROSITE" id="PS50110"/>
    </source>
</evidence>
<dbReference type="InterPro" id="IPR001789">
    <property type="entry name" value="Sig_transdc_resp-reg_receiver"/>
</dbReference>
<dbReference type="InterPro" id="IPR000014">
    <property type="entry name" value="PAS"/>
</dbReference>
<feature type="domain" description="PAS" evidence="10">
    <location>
        <begin position="133"/>
        <end position="205"/>
    </location>
</feature>
<proteinExistence type="predicted"/>
<dbReference type="Gene3D" id="3.30.565.10">
    <property type="entry name" value="Histidine kinase-like ATPase, C-terminal domain"/>
    <property type="match status" value="1"/>
</dbReference>
<sequence length="455" mass="50798">MLTKPKILVVEDEIIVAVNLGQKLKKLGYDLVGITSSGEEAIQKAEENHPDLVLMDINIEGNLDGIQTAEVLRNRFQTPVIYLTAYADENTLNRAKRTQPLGYIVKPFESDQLRSSIEVALYKNEVEFKSRKQEESLKSTLNKIESGIITTDENGIVIFCNPAAEEMTGIPFSECIGQPLSRILKLENFEGDAQGIPLSDVLEKGAGIDSENRTIVDSLGRKKNVSVSSSPILNTEGVATGTMIVFGTENSDDPGQSYLKEIHHRIKNNLTIISSILSMNASHLKDQESMDIFKESQHRIHAVALLHEVLYENHDLSSISFDLYVRKLTDLLFEVYKVNREKFKLILNVKECRIPSETGMNCALIINELLTNSFKHGFVNREDGEIRVNFHKNGSDYVLEVKDNGVGFPADAIRNRSAHSLGLSLVDSFVKLLQGKMEWENSSGCSAKLTFPVRK</sequence>
<name>A0A4R9G6U3_9LEPT</name>
<dbReference type="SMART" id="SM00091">
    <property type="entry name" value="PAS"/>
    <property type="match status" value="1"/>
</dbReference>
<reference evidence="11" key="1">
    <citation type="journal article" date="2019" name="PLoS Negl. Trop. Dis.">
        <title>Revisiting the worldwide diversity of Leptospira species in the environment.</title>
        <authorList>
            <person name="Vincent A.T."/>
            <person name="Schiettekatte O."/>
            <person name="Bourhy P."/>
            <person name="Veyrier F.J."/>
            <person name="Picardeau M."/>
        </authorList>
    </citation>
    <scope>NUCLEOTIDE SEQUENCE [LARGE SCALE GENOMIC DNA]</scope>
    <source>
        <strain evidence="11">SSW15</strain>
    </source>
</reference>
<dbReference type="OrthoDB" id="5343928at2"/>
<dbReference type="Pfam" id="PF00989">
    <property type="entry name" value="PAS"/>
    <property type="match status" value="1"/>
</dbReference>
<dbReference type="InterPro" id="IPR011006">
    <property type="entry name" value="CheY-like_superfamily"/>
</dbReference>
<dbReference type="SUPFAM" id="SSF55785">
    <property type="entry name" value="PYP-like sensor domain (PAS domain)"/>
    <property type="match status" value="1"/>
</dbReference>
<keyword evidence="2" id="KW-0808">Transferase</keyword>
<dbReference type="GO" id="GO:0005524">
    <property type="term" value="F:ATP binding"/>
    <property type="evidence" value="ECO:0007669"/>
    <property type="project" value="UniProtKB-KW"/>
</dbReference>
<dbReference type="CDD" id="cd00130">
    <property type="entry name" value="PAS"/>
    <property type="match status" value="1"/>
</dbReference>
<evidence type="ECO:0000256" key="6">
    <source>
        <dbReference type="ARBA" id="ARBA00023012"/>
    </source>
</evidence>
<evidence type="ECO:0000313" key="12">
    <source>
        <dbReference type="Proteomes" id="UP000298458"/>
    </source>
</evidence>
<dbReference type="Pfam" id="PF02518">
    <property type="entry name" value="HATPase_c"/>
    <property type="match status" value="1"/>
</dbReference>
<feature type="domain" description="Histidine kinase" evidence="8">
    <location>
        <begin position="261"/>
        <end position="455"/>
    </location>
</feature>
<dbReference type="InterPro" id="IPR035965">
    <property type="entry name" value="PAS-like_dom_sf"/>
</dbReference>
<evidence type="ECO:0000259" key="10">
    <source>
        <dbReference type="PROSITE" id="PS50112"/>
    </source>
</evidence>
<dbReference type="NCBIfam" id="TIGR00229">
    <property type="entry name" value="sensory_box"/>
    <property type="match status" value="1"/>
</dbReference>
<dbReference type="SMART" id="SM00387">
    <property type="entry name" value="HATPase_c"/>
    <property type="match status" value="1"/>
</dbReference>
<evidence type="ECO:0000256" key="3">
    <source>
        <dbReference type="ARBA" id="ARBA00022741"/>
    </source>
</evidence>
<dbReference type="RefSeq" id="WP_135769180.1">
    <property type="nucleotide sequence ID" value="NZ_RQET01000013.1"/>
</dbReference>
<dbReference type="PROSITE" id="PS50110">
    <property type="entry name" value="RESPONSE_REGULATORY"/>
    <property type="match status" value="1"/>
</dbReference>
<evidence type="ECO:0000259" key="8">
    <source>
        <dbReference type="PROSITE" id="PS50109"/>
    </source>
</evidence>
<dbReference type="PROSITE" id="PS50112">
    <property type="entry name" value="PAS"/>
    <property type="match status" value="1"/>
</dbReference>
<dbReference type="InterPro" id="IPR011495">
    <property type="entry name" value="Sig_transdc_His_kin_sub2_dim/P"/>
</dbReference>
<dbReference type="AlphaFoldDB" id="A0A4R9G6U3"/>
<dbReference type="Gene3D" id="3.40.50.2300">
    <property type="match status" value="1"/>
</dbReference>
<evidence type="ECO:0000256" key="4">
    <source>
        <dbReference type="ARBA" id="ARBA00022777"/>
    </source>
</evidence>
<dbReference type="PROSITE" id="PS50109">
    <property type="entry name" value="HIS_KIN"/>
    <property type="match status" value="1"/>
</dbReference>
<dbReference type="EMBL" id="RQET01000013">
    <property type="protein sequence ID" value="TGK06497.1"/>
    <property type="molecule type" value="Genomic_DNA"/>
</dbReference>
<dbReference type="Proteomes" id="UP000298458">
    <property type="component" value="Unassembled WGS sequence"/>
</dbReference>
<dbReference type="InterPro" id="IPR005467">
    <property type="entry name" value="His_kinase_dom"/>
</dbReference>
<dbReference type="SMART" id="SM00448">
    <property type="entry name" value="REC"/>
    <property type="match status" value="1"/>
</dbReference>
<dbReference type="Pfam" id="PF00072">
    <property type="entry name" value="Response_reg"/>
    <property type="match status" value="1"/>
</dbReference>
<evidence type="ECO:0000256" key="1">
    <source>
        <dbReference type="ARBA" id="ARBA00022553"/>
    </source>
</evidence>
<dbReference type="GO" id="GO:0000160">
    <property type="term" value="P:phosphorelay signal transduction system"/>
    <property type="evidence" value="ECO:0007669"/>
    <property type="project" value="UniProtKB-KW"/>
</dbReference>
<keyword evidence="5" id="KW-0067">ATP-binding</keyword>
<keyword evidence="3" id="KW-0547">Nucleotide-binding</keyword>
<dbReference type="SUPFAM" id="SSF55874">
    <property type="entry name" value="ATPase domain of HSP90 chaperone/DNA topoisomerase II/histidine kinase"/>
    <property type="match status" value="1"/>
</dbReference>
<dbReference type="InterPro" id="IPR003594">
    <property type="entry name" value="HATPase_dom"/>
</dbReference>
<feature type="domain" description="Response regulatory" evidence="9">
    <location>
        <begin position="6"/>
        <end position="121"/>
    </location>
</feature>
<dbReference type="InterPro" id="IPR013767">
    <property type="entry name" value="PAS_fold"/>
</dbReference>
<organism evidence="11 12">
    <name type="scientific">Leptospira fletcheri</name>
    <dbReference type="NCBI Taxonomy" id="2484981"/>
    <lineage>
        <taxon>Bacteria</taxon>
        <taxon>Pseudomonadati</taxon>
        <taxon>Spirochaetota</taxon>
        <taxon>Spirochaetia</taxon>
        <taxon>Leptospirales</taxon>
        <taxon>Leptospiraceae</taxon>
        <taxon>Leptospira</taxon>
    </lineage>
</organism>
<comment type="caution">
    <text evidence="11">The sequence shown here is derived from an EMBL/GenBank/DDBJ whole genome shotgun (WGS) entry which is preliminary data.</text>
</comment>
<dbReference type="CDD" id="cd17534">
    <property type="entry name" value="REC_DC-like"/>
    <property type="match status" value="1"/>
</dbReference>
<protein>
    <submittedName>
        <fullName evidence="11">Response regulator</fullName>
    </submittedName>
</protein>
<dbReference type="SUPFAM" id="SSF52172">
    <property type="entry name" value="CheY-like"/>
    <property type="match status" value="1"/>
</dbReference>
<keyword evidence="1 7" id="KW-0597">Phosphoprotein</keyword>
<dbReference type="GO" id="GO:0016301">
    <property type="term" value="F:kinase activity"/>
    <property type="evidence" value="ECO:0007669"/>
    <property type="project" value="UniProtKB-KW"/>
</dbReference>
<dbReference type="GO" id="GO:0006355">
    <property type="term" value="P:regulation of DNA-templated transcription"/>
    <property type="evidence" value="ECO:0007669"/>
    <property type="project" value="InterPro"/>
</dbReference>
<evidence type="ECO:0000313" key="11">
    <source>
        <dbReference type="EMBL" id="TGK06497.1"/>
    </source>
</evidence>
<dbReference type="Pfam" id="PF07568">
    <property type="entry name" value="HisKA_2"/>
    <property type="match status" value="1"/>
</dbReference>
<dbReference type="PANTHER" id="PTHR43065:SF23">
    <property type="entry name" value="SENSOR HISTIDINE KINASE PDTAS"/>
    <property type="match status" value="1"/>
</dbReference>
<evidence type="ECO:0000256" key="5">
    <source>
        <dbReference type="ARBA" id="ARBA00022840"/>
    </source>
</evidence>
<feature type="modified residue" description="4-aspartylphosphate" evidence="7">
    <location>
        <position position="56"/>
    </location>
</feature>
<evidence type="ECO:0000256" key="2">
    <source>
        <dbReference type="ARBA" id="ARBA00022679"/>
    </source>
</evidence>
<dbReference type="Gene3D" id="3.30.450.20">
    <property type="entry name" value="PAS domain"/>
    <property type="match status" value="1"/>
</dbReference>
<accession>A0A4R9G6U3</accession>
<gene>
    <name evidence="11" type="ORF">EHO60_15835</name>
</gene>